<organism evidence="8 9">
    <name type="scientific">Algoriphagus sanaruensis</name>
    <dbReference type="NCBI Taxonomy" id="1727163"/>
    <lineage>
        <taxon>Bacteria</taxon>
        <taxon>Pseudomonadati</taxon>
        <taxon>Bacteroidota</taxon>
        <taxon>Cytophagia</taxon>
        <taxon>Cytophagales</taxon>
        <taxon>Cyclobacteriaceae</taxon>
        <taxon>Algoriphagus</taxon>
    </lineage>
</organism>
<name>A0A142ELM0_9BACT</name>
<evidence type="ECO:0000256" key="5">
    <source>
        <dbReference type="ARBA" id="ARBA00023136"/>
    </source>
</evidence>
<dbReference type="OrthoDB" id="6194207at2"/>
<comment type="similarity">
    <text evidence="6">Belongs to the TVP38/TMEM64 family.</text>
</comment>
<proteinExistence type="inferred from homology"/>
<reference evidence="9" key="1">
    <citation type="submission" date="2015-09" db="EMBL/GenBank/DDBJ databases">
        <title>Complete sequence of Algoriphagus sp. M8-2.</title>
        <authorList>
            <person name="Shintani M."/>
        </authorList>
    </citation>
    <scope>NUCLEOTIDE SEQUENCE [LARGE SCALE GENOMIC DNA]</scope>
    <source>
        <strain evidence="9">M8-2</strain>
    </source>
</reference>
<feature type="domain" description="VTT" evidence="7">
    <location>
        <begin position="73"/>
        <end position="189"/>
    </location>
</feature>
<dbReference type="InterPro" id="IPR015414">
    <property type="entry name" value="TMEM64"/>
</dbReference>
<keyword evidence="5 6" id="KW-0472">Membrane</keyword>
<dbReference type="InterPro" id="IPR032816">
    <property type="entry name" value="VTT_dom"/>
</dbReference>
<dbReference type="KEGG" id="alm:AO498_06345"/>
<sequence length="233" mass="26160">MTKKGRFFKLIKDYFQENIKGGLGWIWVSGMPAIGSLILVGNYFWLEKINPETLLDYGIFTFLIGIILGLALLPTTLTAICCGFFLGWAGFLPLVIGYLIATVIGYQIGRKLNPSFLDSFYEKYPKLERELSERMNHPGNLIFFVRISPIIPFAISNFIFASLKVRLRSILTVGLLGMLPRTWIAFATGKIATSFLGAKESINSPLHLAIGFSLVILSGYGIYRQFRKSRLSE</sequence>
<dbReference type="Proteomes" id="UP000073816">
    <property type="component" value="Chromosome"/>
</dbReference>
<protein>
    <recommendedName>
        <fullName evidence="6">TVP38/TMEM64 family membrane protein</fullName>
    </recommendedName>
</protein>
<dbReference type="GO" id="GO:0005886">
    <property type="term" value="C:plasma membrane"/>
    <property type="evidence" value="ECO:0007669"/>
    <property type="project" value="UniProtKB-SubCell"/>
</dbReference>
<dbReference type="Pfam" id="PF09335">
    <property type="entry name" value="VTT_dom"/>
    <property type="match status" value="1"/>
</dbReference>
<feature type="transmembrane region" description="Helical" evidence="6">
    <location>
        <begin position="206"/>
        <end position="223"/>
    </location>
</feature>
<evidence type="ECO:0000256" key="6">
    <source>
        <dbReference type="RuleBase" id="RU366058"/>
    </source>
</evidence>
<comment type="subcellular location">
    <subcellularLocation>
        <location evidence="1 6">Cell membrane</location>
        <topology evidence="1 6">Multi-pass membrane protein</topology>
    </subcellularLocation>
</comment>
<accession>A0A142ELM0</accession>
<dbReference type="EMBL" id="CP012836">
    <property type="protein sequence ID" value="AMQ56025.1"/>
    <property type="molecule type" value="Genomic_DNA"/>
</dbReference>
<evidence type="ECO:0000256" key="3">
    <source>
        <dbReference type="ARBA" id="ARBA00022692"/>
    </source>
</evidence>
<evidence type="ECO:0000313" key="8">
    <source>
        <dbReference type="EMBL" id="AMQ56025.1"/>
    </source>
</evidence>
<evidence type="ECO:0000256" key="2">
    <source>
        <dbReference type="ARBA" id="ARBA00022475"/>
    </source>
</evidence>
<feature type="transmembrane region" description="Helical" evidence="6">
    <location>
        <begin position="57"/>
        <end position="77"/>
    </location>
</feature>
<evidence type="ECO:0000259" key="7">
    <source>
        <dbReference type="Pfam" id="PF09335"/>
    </source>
</evidence>
<dbReference type="PANTHER" id="PTHR12677">
    <property type="entry name" value="GOLGI APPARATUS MEMBRANE PROTEIN TVP38-RELATED"/>
    <property type="match status" value="1"/>
</dbReference>
<gene>
    <name evidence="8" type="ORF">AO498_06345</name>
</gene>
<feature type="transmembrane region" description="Helical" evidence="6">
    <location>
        <begin position="21"/>
        <end position="45"/>
    </location>
</feature>
<dbReference type="PATRIC" id="fig|1727163.4.peg.1317"/>
<evidence type="ECO:0000256" key="1">
    <source>
        <dbReference type="ARBA" id="ARBA00004651"/>
    </source>
</evidence>
<keyword evidence="9" id="KW-1185">Reference proteome</keyword>
<keyword evidence="2 6" id="KW-1003">Cell membrane</keyword>
<evidence type="ECO:0000256" key="4">
    <source>
        <dbReference type="ARBA" id="ARBA00022989"/>
    </source>
</evidence>
<dbReference type="PANTHER" id="PTHR12677:SF59">
    <property type="entry name" value="GOLGI APPARATUS MEMBRANE PROTEIN TVP38-RELATED"/>
    <property type="match status" value="1"/>
</dbReference>
<feature type="transmembrane region" description="Helical" evidence="6">
    <location>
        <begin position="84"/>
        <end position="108"/>
    </location>
</feature>
<feature type="transmembrane region" description="Helical" evidence="6">
    <location>
        <begin position="141"/>
        <end position="160"/>
    </location>
</feature>
<dbReference type="AlphaFoldDB" id="A0A142ELM0"/>
<reference evidence="8 9" key="2">
    <citation type="journal article" date="2016" name="Genome Announc.">
        <title>Complete Genome Sequence of Algoriphagus sp. Strain M8-2, Isolated from a Brackish Lake.</title>
        <authorList>
            <person name="Muraguchi Y."/>
            <person name="Kushimoto K."/>
            <person name="Ohtsubo Y."/>
            <person name="Suzuki T."/>
            <person name="Dohra H."/>
            <person name="Kimbara K."/>
            <person name="Shintani M."/>
        </authorList>
    </citation>
    <scope>NUCLEOTIDE SEQUENCE [LARGE SCALE GENOMIC DNA]</scope>
    <source>
        <strain evidence="8 9">M8-2</strain>
    </source>
</reference>
<dbReference type="RefSeq" id="WP_067544865.1">
    <property type="nucleotide sequence ID" value="NZ_CP012836.1"/>
</dbReference>
<keyword evidence="3 6" id="KW-0812">Transmembrane</keyword>
<feature type="transmembrane region" description="Helical" evidence="6">
    <location>
        <begin position="167"/>
        <end position="186"/>
    </location>
</feature>
<dbReference type="STRING" id="1727163.AO498_06345"/>
<keyword evidence="4 6" id="KW-1133">Transmembrane helix</keyword>
<evidence type="ECO:0000313" key="9">
    <source>
        <dbReference type="Proteomes" id="UP000073816"/>
    </source>
</evidence>